<evidence type="ECO:0000313" key="2">
    <source>
        <dbReference type="Proteomes" id="UP001148737"/>
    </source>
</evidence>
<keyword evidence="2" id="KW-1185">Reference proteome</keyword>
<dbReference type="EMBL" id="JANAKD010000064">
    <property type="protein sequence ID" value="KAJ3498197.1"/>
    <property type="molecule type" value="Genomic_DNA"/>
</dbReference>
<proteinExistence type="predicted"/>
<evidence type="ECO:0000313" key="1">
    <source>
        <dbReference type="EMBL" id="KAJ3498197.1"/>
    </source>
</evidence>
<sequence>MPLSFSPTDYATTGAAVAATAFFAYVYHDYRTYCNLDPTSIHSALRGYLLQVKAQLLTRNDHREANSFDPETYAPLDGPRAAESFLKLNLSPCEGTRPRCPATAGRTPTNDKLLEHSLSRFDGYTQAIQLNADVIVPQHLQKTRSTIGHVHVPDGSMHVILTLDARGLCKDPGKFLG</sequence>
<dbReference type="Proteomes" id="UP001148737">
    <property type="component" value="Unassembled WGS sequence"/>
</dbReference>
<reference evidence="1" key="1">
    <citation type="submission" date="2022-07" db="EMBL/GenBank/DDBJ databases">
        <title>Genome Sequence of Lecanicillium saksenae.</title>
        <authorList>
            <person name="Buettner E."/>
        </authorList>
    </citation>
    <scope>NUCLEOTIDE SEQUENCE</scope>
    <source>
        <strain evidence="1">VT-O1</strain>
    </source>
</reference>
<organism evidence="1 2">
    <name type="scientific">Lecanicillium saksenae</name>
    <dbReference type="NCBI Taxonomy" id="468837"/>
    <lineage>
        <taxon>Eukaryota</taxon>
        <taxon>Fungi</taxon>
        <taxon>Dikarya</taxon>
        <taxon>Ascomycota</taxon>
        <taxon>Pezizomycotina</taxon>
        <taxon>Sordariomycetes</taxon>
        <taxon>Hypocreomycetidae</taxon>
        <taxon>Hypocreales</taxon>
        <taxon>Cordycipitaceae</taxon>
        <taxon>Lecanicillium</taxon>
    </lineage>
</organism>
<name>A0ACC1R7I2_9HYPO</name>
<gene>
    <name evidence="1" type="ORF">NLG97_g1317</name>
</gene>
<comment type="caution">
    <text evidence="1">The sequence shown here is derived from an EMBL/GenBank/DDBJ whole genome shotgun (WGS) entry which is preliminary data.</text>
</comment>
<accession>A0ACC1R7I2</accession>
<protein>
    <submittedName>
        <fullName evidence="1">Uncharacterized protein</fullName>
    </submittedName>
</protein>